<dbReference type="Proteomes" id="UP000652847">
    <property type="component" value="Unassembled WGS sequence"/>
</dbReference>
<reference evidence="2 3" key="1">
    <citation type="submission" date="2020-08" db="EMBL/GenBank/DDBJ databases">
        <title>Genome public.</title>
        <authorList>
            <person name="Liu C."/>
            <person name="Sun Q."/>
        </authorList>
    </citation>
    <scope>NUCLEOTIDE SEQUENCE [LARGE SCALE GENOMIC DNA]</scope>
    <source>
        <strain evidence="2 3">BX17</strain>
    </source>
</reference>
<evidence type="ECO:0000313" key="3">
    <source>
        <dbReference type="Proteomes" id="UP000652847"/>
    </source>
</evidence>
<protein>
    <submittedName>
        <fullName evidence="2">Uncharacterized protein</fullName>
    </submittedName>
</protein>
<organism evidence="2 3">
    <name type="scientific">Blautia segnis</name>
    <dbReference type="NCBI Taxonomy" id="2763030"/>
    <lineage>
        <taxon>Bacteria</taxon>
        <taxon>Bacillati</taxon>
        <taxon>Bacillota</taxon>
        <taxon>Clostridia</taxon>
        <taxon>Lachnospirales</taxon>
        <taxon>Lachnospiraceae</taxon>
        <taxon>Blautia</taxon>
    </lineage>
</organism>
<dbReference type="AlphaFoldDB" id="A0A8I0AHX8"/>
<feature type="coiled-coil region" evidence="1">
    <location>
        <begin position="367"/>
        <end position="397"/>
    </location>
</feature>
<keyword evidence="3" id="KW-1185">Reference proteome</keyword>
<gene>
    <name evidence="2" type="ORF">H8S54_17840</name>
</gene>
<evidence type="ECO:0000256" key="1">
    <source>
        <dbReference type="SAM" id="Coils"/>
    </source>
</evidence>
<comment type="caution">
    <text evidence="2">The sequence shown here is derived from an EMBL/GenBank/DDBJ whole genome shotgun (WGS) entry which is preliminary data.</text>
</comment>
<name>A0A8I0AHX8_9FIRM</name>
<keyword evidence="1" id="KW-0175">Coiled coil</keyword>
<accession>A0A8I0AHX8</accession>
<dbReference type="EMBL" id="JACOOT010000040">
    <property type="protein sequence ID" value="MBC5652902.1"/>
    <property type="molecule type" value="Genomic_DNA"/>
</dbReference>
<proteinExistence type="predicted"/>
<sequence>MAEIIYSKYSNERSRRFAIRTDILEENKKRWLQKKALYPEGKEHMDNLASWNSRLNAVYEKVPFVCNKCEIVEDGVKFEYLDAESLSEHLDSMLQRGEIQAAFDRLVEFLKQVRLVYSQKPFEVTAEFQQVFGNVTLPSQLMCAEITNIDIVCDNVMLTEPITLLDYEWTFEFPVPCEYVLYRIIHYYIQTNSIRTPLNEEKLYQELGISEALQSSFAQMEKAFQGYITGSHVPMREMYGVMTPGMSSFSVETTGLLQVYFGDEEGRYYEPFSAKRPIMTRHADYTIDLPPECRKIRIDPGDQPCMVHIKKLAFDGQTASMDEAEVPDGFIHGSWALISRPDPHIKDIAVPQGAKQLTMQLEIYLENQDMLACLQDLQKENARLNDLVEQRTRELEEKNKPMLQMVYEKVMEKKGK</sequence>
<evidence type="ECO:0000313" key="2">
    <source>
        <dbReference type="EMBL" id="MBC5652902.1"/>
    </source>
</evidence>
<dbReference type="RefSeq" id="WP_117853203.1">
    <property type="nucleotide sequence ID" value="NZ_JACOOT010000040.1"/>
</dbReference>